<feature type="active site" description="Proton acceptor" evidence="6">
    <location>
        <position position="169"/>
    </location>
</feature>
<evidence type="ECO:0000256" key="2">
    <source>
        <dbReference type="ARBA" id="ARBA00022432"/>
    </source>
</evidence>
<comment type="subunit">
    <text evidence="6 7">Homodimer.</text>
</comment>
<keyword evidence="5 6" id="KW-0413">Isomerase</keyword>
<evidence type="ECO:0000313" key="9">
    <source>
        <dbReference type="Proteomes" id="UP001214250"/>
    </source>
</evidence>
<dbReference type="CDD" id="cd00311">
    <property type="entry name" value="TIM"/>
    <property type="match status" value="1"/>
</dbReference>
<dbReference type="EC" id="5.3.1.1" evidence="6 7"/>
<evidence type="ECO:0000256" key="6">
    <source>
        <dbReference type="HAMAP-Rule" id="MF_00147"/>
    </source>
</evidence>
<gene>
    <name evidence="6 8" type="primary">tpiA</name>
    <name evidence="8" type="ORF">PQO03_07055</name>
</gene>
<evidence type="ECO:0000256" key="3">
    <source>
        <dbReference type="ARBA" id="ARBA00022490"/>
    </source>
</evidence>
<dbReference type="PANTHER" id="PTHR21139:SF42">
    <property type="entry name" value="TRIOSEPHOSPHATE ISOMERASE"/>
    <property type="match status" value="1"/>
</dbReference>
<feature type="binding site" evidence="6">
    <location>
        <begin position="10"/>
        <end position="12"/>
    </location>
    <ligand>
        <name>substrate</name>
    </ligand>
</feature>
<evidence type="ECO:0000256" key="4">
    <source>
        <dbReference type="ARBA" id="ARBA00023152"/>
    </source>
</evidence>
<feature type="binding site" evidence="6">
    <location>
        <position position="175"/>
    </location>
    <ligand>
        <name>substrate</name>
    </ligand>
</feature>
<dbReference type="EMBL" id="CP117811">
    <property type="protein sequence ID" value="WDE95475.1"/>
    <property type="molecule type" value="Genomic_DNA"/>
</dbReference>
<reference evidence="8 9" key="1">
    <citation type="submission" date="2023-02" db="EMBL/GenBank/DDBJ databases">
        <title>Genome sequence of Lentisphaera profundi SAORIC-696.</title>
        <authorList>
            <person name="Kim e."/>
            <person name="Cho J.-C."/>
            <person name="Choi A."/>
            <person name="Kang I."/>
        </authorList>
    </citation>
    <scope>NUCLEOTIDE SEQUENCE [LARGE SCALE GENOMIC DNA]</scope>
    <source>
        <strain evidence="8 9">SAORIC-696</strain>
    </source>
</reference>
<dbReference type="Proteomes" id="UP001214250">
    <property type="component" value="Chromosome 1"/>
</dbReference>
<dbReference type="Pfam" id="PF00121">
    <property type="entry name" value="TIM"/>
    <property type="match status" value="1"/>
</dbReference>
<keyword evidence="9" id="KW-1185">Reference proteome</keyword>
<feature type="binding site" evidence="6">
    <location>
        <position position="215"/>
    </location>
    <ligand>
        <name>substrate</name>
    </ligand>
</feature>
<dbReference type="InterPro" id="IPR020861">
    <property type="entry name" value="Triosephosphate_isomerase_AS"/>
</dbReference>
<dbReference type="NCBIfam" id="TIGR00419">
    <property type="entry name" value="tim"/>
    <property type="match status" value="1"/>
</dbReference>
<organism evidence="8 9">
    <name type="scientific">Lentisphaera profundi</name>
    <dbReference type="NCBI Taxonomy" id="1658616"/>
    <lineage>
        <taxon>Bacteria</taxon>
        <taxon>Pseudomonadati</taxon>
        <taxon>Lentisphaerota</taxon>
        <taxon>Lentisphaeria</taxon>
        <taxon>Lentisphaerales</taxon>
        <taxon>Lentisphaeraceae</taxon>
        <taxon>Lentisphaera</taxon>
    </lineage>
</organism>
<comment type="catalytic activity">
    <reaction evidence="6 7">
        <text>D-glyceraldehyde 3-phosphate = dihydroxyacetone phosphate</text>
        <dbReference type="Rhea" id="RHEA:18585"/>
        <dbReference type="ChEBI" id="CHEBI:57642"/>
        <dbReference type="ChEBI" id="CHEBI:59776"/>
        <dbReference type="EC" id="5.3.1.1"/>
    </reaction>
</comment>
<dbReference type="InterPro" id="IPR013785">
    <property type="entry name" value="Aldolase_TIM"/>
</dbReference>
<dbReference type="SUPFAM" id="SSF51351">
    <property type="entry name" value="Triosephosphate isomerase (TIM)"/>
    <property type="match status" value="1"/>
</dbReference>
<name>A0ABY7VN22_9BACT</name>
<evidence type="ECO:0000256" key="7">
    <source>
        <dbReference type="RuleBase" id="RU363013"/>
    </source>
</evidence>
<keyword evidence="3 6" id="KW-0963">Cytoplasm</keyword>
<evidence type="ECO:0000256" key="5">
    <source>
        <dbReference type="ARBA" id="ARBA00023235"/>
    </source>
</evidence>
<dbReference type="Gene3D" id="3.20.20.70">
    <property type="entry name" value="Aldolase class I"/>
    <property type="match status" value="1"/>
</dbReference>
<protein>
    <recommendedName>
        <fullName evidence="6 7">Triosephosphate isomerase</fullName>
        <shortName evidence="6">TIM</shortName>
        <shortName evidence="6">TPI</shortName>
        <ecNumber evidence="6 7">5.3.1.1</ecNumber>
    </recommendedName>
    <alternativeName>
        <fullName evidence="6">Triose-phosphate isomerase</fullName>
    </alternativeName>
</protein>
<comment type="subcellular location">
    <subcellularLocation>
        <location evidence="6 7">Cytoplasm</location>
    </subcellularLocation>
</comment>
<feature type="binding site" evidence="6">
    <location>
        <begin position="236"/>
        <end position="237"/>
    </location>
    <ligand>
        <name>substrate</name>
    </ligand>
</feature>
<evidence type="ECO:0000313" key="8">
    <source>
        <dbReference type="EMBL" id="WDE95475.1"/>
    </source>
</evidence>
<dbReference type="RefSeq" id="WP_274149064.1">
    <property type="nucleotide sequence ID" value="NZ_CP117811.1"/>
</dbReference>
<feature type="active site" description="Electrophile" evidence="6">
    <location>
        <position position="97"/>
    </location>
</feature>
<comment type="pathway">
    <text evidence="6 7">Carbohydrate biosynthesis; gluconeogenesis.</text>
</comment>
<dbReference type="HAMAP" id="MF_00147_B">
    <property type="entry name" value="TIM_B"/>
    <property type="match status" value="1"/>
</dbReference>
<dbReference type="GO" id="GO:0004807">
    <property type="term" value="F:triose-phosphate isomerase activity"/>
    <property type="evidence" value="ECO:0007669"/>
    <property type="project" value="UniProtKB-EC"/>
</dbReference>
<keyword evidence="2 6" id="KW-0312">Gluconeogenesis</keyword>
<comment type="pathway">
    <text evidence="6 7">Carbohydrate degradation; glycolysis; D-glyceraldehyde 3-phosphate from glycerone phosphate: step 1/1.</text>
</comment>
<keyword evidence="4 6" id="KW-0324">Glycolysis</keyword>
<accession>A0ABY7VN22</accession>
<evidence type="ECO:0000256" key="1">
    <source>
        <dbReference type="ARBA" id="ARBA00007422"/>
    </source>
</evidence>
<dbReference type="InterPro" id="IPR022896">
    <property type="entry name" value="TrioseP_Isoase_bac/euk"/>
</dbReference>
<dbReference type="PROSITE" id="PS00171">
    <property type="entry name" value="TIM_1"/>
    <property type="match status" value="1"/>
</dbReference>
<comment type="similarity">
    <text evidence="1 6 7">Belongs to the triosephosphate isomerase family.</text>
</comment>
<comment type="function">
    <text evidence="6">Involved in the gluconeogenesis. Catalyzes stereospecifically the conversion of dihydroxyacetone phosphate (DHAP) to D-glyceraldehyde-3-phosphate (G3P).</text>
</comment>
<dbReference type="PROSITE" id="PS51440">
    <property type="entry name" value="TIM_2"/>
    <property type="match status" value="1"/>
</dbReference>
<proteinExistence type="inferred from homology"/>
<sequence>MKRRLFIAGNWKLNKTAAETSQTVADLKEKLADFNGTLDVALFPPFLSIAAGQAAAEGSPIGIGSQNVHFAESGAYTGELSAAMLKEAGIELVIIGHSERRQYFGETNETVNLRTKASLAAGIKPFVCIGETLQERESGNMETVLKGQIVEGFAGISADQMTDLVVAYEPVWAIGTGVTASPAQAQDTHAYIRSEFAALYGQAVADKVIIQYGGSVKAGNVAELMSCEDIDGALVGGASLTAEDFSALILNAAALS</sequence>
<dbReference type="InterPro" id="IPR000652">
    <property type="entry name" value="Triosephosphate_isomerase"/>
</dbReference>
<dbReference type="InterPro" id="IPR035990">
    <property type="entry name" value="TIM_sf"/>
</dbReference>
<dbReference type="PANTHER" id="PTHR21139">
    <property type="entry name" value="TRIOSEPHOSPHATE ISOMERASE"/>
    <property type="match status" value="1"/>
</dbReference>